<sequence>MALYEWLDNVQKEDPILLFANAQNGLRSDHKTFLEAQRQTKACGSSFLLNSFLMDVRHLEEQSARMLKQKGFRELKMFETTDVDHSAIVRRLKGMEIGWMGPRKLCENNEAENVRIFHRFASTERTESDSEGSCRWG</sequence>
<evidence type="ECO:0000313" key="1">
    <source>
        <dbReference type="EMBL" id="GFX86772.1"/>
    </source>
</evidence>
<dbReference type="Proteomes" id="UP000887159">
    <property type="component" value="Unassembled WGS sequence"/>
</dbReference>
<evidence type="ECO:0000313" key="2">
    <source>
        <dbReference type="Proteomes" id="UP000887159"/>
    </source>
</evidence>
<proteinExistence type="predicted"/>
<keyword evidence="2" id="KW-1185">Reference proteome</keyword>
<dbReference type="AlphaFoldDB" id="A0A8X6RBV6"/>
<organism evidence="1 2">
    <name type="scientific">Trichonephila clavipes</name>
    <name type="common">Golden silk orbweaver</name>
    <name type="synonym">Nephila clavipes</name>
    <dbReference type="NCBI Taxonomy" id="2585209"/>
    <lineage>
        <taxon>Eukaryota</taxon>
        <taxon>Metazoa</taxon>
        <taxon>Ecdysozoa</taxon>
        <taxon>Arthropoda</taxon>
        <taxon>Chelicerata</taxon>
        <taxon>Arachnida</taxon>
        <taxon>Araneae</taxon>
        <taxon>Araneomorphae</taxon>
        <taxon>Entelegynae</taxon>
        <taxon>Araneoidea</taxon>
        <taxon>Nephilidae</taxon>
        <taxon>Trichonephila</taxon>
    </lineage>
</organism>
<comment type="caution">
    <text evidence="1">The sequence shown here is derived from an EMBL/GenBank/DDBJ whole genome shotgun (WGS) entry which is preliminary data.</text>
</comment>
<dbReference type="EMBL" id="BMAU01021013">
    <property type="protein sequence ID" value="GFX86772.1"/>
    <property type="molecule type" value="Genomic_DNA"/>
</dbReference>
<protein>
    <submittedName>
        <fullName evidence="1">Uncharacterized protein</fullName>
    </submittedName>
</protein>
<name>A0A8X6RBV6_TRICX</name>
<accession>A0A8X6RBV6</accession>
<reference evidence="1" key="1">
    <citation type="submission" date="2020-08" db="EMBL/GenBank/DDBJ databases">
        <title>Multicomponent nature underlies the extraordinary mechanical properties of spider dragline silk.</title>
        <authorList>
            <person name="Kono N."/>
            <person name="Nakamura H."/>
            <person name="Mori M."/>
            <person name="Yoshida Y."/>
            <person name="Ohtoshi R."/>
            <person name="Malay A.D."/>
            <person name="Moran D.A.P."/>
            <person name="Tomita M."/>
            <person name="Numata K."/>
            <person name="Arakawa K."/>
        </authorList>
    </citation>
    <scope>NUCLEOTIDE SEQUENCE</scope>
</reference>
<gene>
    <name evidence="1" type="ORF">TNCV_1409691</name>
</gene>